<reference evidence="1 2" key="1">
    <citation type="submission" date="2019-01" db="EMBL/GenBank/DDBJ databases">
        <authorList>
            <person name="Sayadi A."/>
        </authorList>
    </citation>
    <scope>NUCLEOTIDE SEQUENCE [LARGE SCALE GENOMIC DNA]</scope>
</reference>
<accession>A0A653DPZ1</accession>
<keyword evidence="2" id="KW-1185">Reference proteome</keyword>
<evidence type="ECO:0000313" key="2">
    <source>
        <dbReference type="Proteomes" id="UP000410492"/>
    </source>
</evidence>
<gene>
    <name evidence="1" type="ORF">CALMAC_LOCUS19416</name>
</gene>
<dbReference type="Proteomes" id="UP000410492">
    <property type="component" value="Unassembled WGS sequence"/>
</dbReference>
<name>A0A653DPZ1_CALMS</name>
<sequence length="122" mass="13797">FPASYALAVREFASADRGDICAIRLPHSESRCKQESYSTSMGNFCKASVNTYNLLIPSNKATHTHENQNSLFFVTIRVLNLTYPNIIFDDIHTFMLVGNFALKHAWIVILDRKSDILKKTAT</sequence>
<dbReference type="AlphaFoldDB" id="A0A653DPZ1"/>
<evidence type="ECO:0000313" key="1">
    <source>
        <dbReference type="EMBL" id="VEN62271.1"/>
    </source>
</evidence>
<protein>
    <submittedName>
        <fullName evidence="1">Uncharacterized protein</fullName>
    </submittedName>
</protein>
<feature type="non-terminal residue" evidence="1">
    <location>
        <position position="1"/>
    </location>
</feature>
<dbReference type="OrthoDB" id="8626508at2759"/>
<dbReference type="EMBL" id="CAACVG010013701">
    <property type="protein sequence ID" value="VEN62271.1"/>
    <property type="molecule type" value="Genomic_DNA"/>
</dbReference>
<proteinExistence type="predicted"/>
<organism evidence="1 2">
    <name type="scientific">Callosobruchus maculatus</name>
    <name type="common">Southern cowpea weevil</name>
    <name type="synonym">Pulse bruchid</name>
    <dbReference type="NCBI Taxonomy" id="64391"/>
    <lineage>
        <taxon>Eukaryota</taxon>
        <taxon>Metazoa</taxon>
        <taxon>Ecdysozoa</taxon>
        <taxon>Arthropoda</taxon>
        <taxon>Hexapoda</taxon>
        <taxon>Insecta</taxon>
        <taxon>Pterygota</taxon>
        <taxon>Neoptera</taxon>
        <taxon>Endopterygota</taxon>
        <taxon>Coleoptera</taxon>
        <taxon>Polyphaga</taxon>
        <taxon>Cucujiformia</taxon>
        <taxon>Chrysomeloidea</taxon>
        <taxon>Chrysomelidae</taxon>
        <taxon>Bruchinae</taxon>
        <taxon>Bruchini</taxon>
        <taxon>Callosobruchus</taxon>
    </lineage>
</organism>